<gene>
    <name evidence="2" type="ORF">APZ42_032542</name>
</gene>
<evidence type="ECO:0000313" key="2">
    <source>
        <dbReference type="EMBL" id="KZS04254.1"/>
    </source>
</evidence>
<accession>A0A164LMD7</accession>
<reference evidence="2 3" key="1">
    <citation type="submission" date="2016-03" db="EMBL/GenBank/DDBJ databases">
        <title>EvidentialGene: Evidence-directed Construction of Genes on Genomes.</title>
        <authorList>
            <person name="Gilbert D.G."/>
            <person name="Choi J.-H."/>
            <person name="Mockaitis K."/>
            <person name="Colbourne J."/>
            <person name="Pfrender M."/>
        </authorList>
    </citation>
    <scope>NUCLEOTIDE SEQUENCE [LARGE SCALE GENOMIC DNA]</scope>
    <source>
        <strain evidence="2 3">Xinb3</strain>
        <tissue evidence="2">Complete organism</tissue>
    </source>
</reference>
<evidence type="ECO:0000256" key="1">
    <source>
        <dbReference type="SAM" id="MobiDB-lite"/>
    </source>
</evidence>
<evidence type="ECO:0000313" key="3">
    <source>
        <dbReference type="Proteomes" id="UP000076858"/>
    </source>
</evidence>
<sequence>MRPETSESQVSPIKTERMRSVQTEMKSRPVSRVMHCCHSCHAPYSSARPF</sequence>
<keyword evidence="3" id="KW-1185">Reference proteome</keyword>
<dbReference type="AlphaFoldDB" id="A0A164LMD7"/>
<feature type="compositionally biased region" description="Polar residues" evidence="1">
    <location>
        <begin position="1"/>
        <end position="12"/>
    </location>
</feature>
<organism evidence="2 3">
    <name type="scientific">Daphnia magna</name>
    <dbReference type="NCBI Taxonomy" id="35525"/>
    <lineage>
        <taxon>Eukaryota</taxon>
        <taxon>Metazoa</taxon>
        <taxon>Ecdysozoa</taxon>
        <taxon>Arthropoda</taxon>
        <taxon>Crustacea</taxon>
        <taxon>Branchiopoda</taxon>
        <taxon>Diplostraca</taxon>
        <taxon>Cladocera</taxon>
        <taxon>Anomopoda</taxon>
        <taxon>Daphniidae</taxon>
        <taxon>Daphnia</taxon>
    </lineage>
</organism>
<name>A0A164LMD7_9CRUS</name>
<dbReference type="EMBL" id="LRGB01003123">
    <property type="protein sequence ID" value="KZS04254.1"/>
    <property type="molecule type" value="Genomic_DNA"/>
</dbReference>
<proteinExistence type="predicted"/>
<protein>
    <submittedName>
        <fullName evidence="2">Uncharacterized protein</fullName>
    </submittedName>
</protein>
<feature type="region of interest" description="Disordered" evidence="1">
    <location>
        <begin position="1"/>
        <end position="28"/>
    </location>
</feature>
<dbReference type="Proteomes" id="UP000076858">
    <property type="component" value="Unassembled WGS sequence"/>
</dbReference>
<comment type="caution">
    <text evidence="2">The sequence shown here is derived from an EMBL/GenBank/DDBJ whole genome shotgun (WGS) entry which is preliminary data.</text>
</comment>